<protein>
    <recommendedName>
        <fullName evidence="3">DUF481 domain-containing protein</fullName>
    </recommendedName>
</protein>
<dbReference type="KEGG" id="snan:I6N98_10745"/>
<name>A0A7T4QYA0_9GAMM</name>
<evidence type="ECO:0008006" key="3">
    <source>
        <dbReference type="Google" id="ProtNLM"/>
    </source>
</evidence>
<reference evidence="1 2" key="1">
    <citation type="submission" date="2020-12" db="EMBL/GenBank/DDBJ databases">
        <authorList>
            <person name="Shan Y."/>
        </authorList>
    </citation>
    <scope>NUCLEOTIDE SEQUENCE [LARGE SCALE GENOMIC DNA]</scope>
    <source>
        <strain evidence="2">csc3.9</strain>
    </source>
</reference>
<dbReference type="EMBL" id="CP066167">
    <property type="protein sequence ID" value="QQD16862.1"/>
    <property type="molecule type" value="Genomic_DNA"/>
</dbReference>
<proteinExistence type="predicted"/>
<organism evidence="1 2">
    <name type="scientific">Spongiibacter nanhainus</name>
    <dbReference type="NCBI Taxonomy" id="2794344"/>
    <lineage>
        <taxon>Bacteria</taxon>
        <taxon>Pseudomonadati</taxon>
        <taxon>Pseudomonadota</taxon>
        <taxon>Gammaproteobacteria</taxon>
        <taxon>Cellvibrionales</taxon>
        <taxon>Spongiibacteraceae</taxon>
        <taxon>Spongiibacter</taxon>
    </lineage>
</organism>
<evidence type="ECO:0000313" key="1">
    <source>
        <dbReference type="EMBL" id="QQD16862.1"/>
    </source>
</evidence>
<evidence type="ECO:0000313" key="2">
    <source>
        <dbReference type="Proteomes" id="UP000596063"/>
    </source>
</evidence>
<sequence length="217" mass="24393">MNLNYLKYAVAVMSVCTPCIADQYESSKIRFTTGASFYTLEIEDDSGQVYREQTHLVPTSLTFQSKQGVFGGAGYTLATLDKIEMDDITFDVEEDFSVYSLLLGYRTPMSYYDRYRYWGARLSYSENNETFSSASNAALFIEKDSEQRFGRISLSYEQSTGAIMWSLSGTHVWFFTRQFGAGVNWALGRGIFDDAAFDKADSTAASFGITFVTRGTL</sequence>
<keyword evidence="2" id="KW-1185">Reference proteome</keyword>
<gene>
    <name evidence="1" type="ORF">I6N98_10745</name>
</gene>
<dbReference type="Proteomes" id="UP000596063">
    <property type="component" value="Chromosome"/>
</dbReference>
<dbReference type="RefSeq" id="WP_198568364.1">
    <property type="nucleotide sequence ID" value="NZ_CP066167.1"/>
</dbReference>
<dbReference type="AlphaFoldDB" id="A0A7T4QYA0"/>
<accession>A0A7T4QYA0</accession>